<dbReference type="Gramene" id="TraesCS3B03G0177700.1">
    <property type="protein sequence ID" value="TraesCS3B03G0177700.1.CDS1"/>
    <property type="gene ID" value="TraesCS3B03G0177700"/>
</dbReference>
<reference evidence="2" key="1">
    <citation type="submission" date="2018-08" db="EMBL/GenBank/DDBJ databases">
        <authorList>
            <person name="Rossello M."/>
        </authorList>
    </citation>
    <scope>NUCLEOTIDE SEQUENCE [LARGE SCALE GENOMIC DNA]</scope>
    <source>
        <strain evidence="2">cv. Chinese Spring</strain>
    </source>
</reference>
<dbReference type="Gramene" id="TraesROB_scaffold_000323_01G000300.1">
    <property type="protein sequence ID" value="TraesROB_scaffold_000323_01G000300.1"/>
    <property type="gene ID" value="TraesROB_scaffold_000323_01G000300"/>
</dbReference>
<keyword evidence="3" id="KW-1185">Reference proteome</keyword>
<dbReference type="Gramene" id="TraesCAD_scaffold_000438_01G000400.1">
    <property type="protein sequence ID" value="TraesCAD_scaffold_000438_01G000400.1"/>
    <property type="gene ID" value="TraesCAD_scaffold_000438_01G000400"/>
</dbReference>
<evidence type="ECO:0000313" key="2">
    <source>
        <dbReference type="EnsemblPlants" id="TraesCS3B02G077700.1.cds1"/>
    </source>
</evidence>
<dbReference type="Pfam" id="PF03478">
    <property type="entry name" value="Beta-prop_KIB1-4"/>
    <property type="match status" value="1"/>
</dbReference>
<dbReference type="AlphaFoldDB" id="A0A077RXG8"/>
<evidence type="ECO:0000313" key="3">
    <source>
        <dbReference type="Proteomes" id="UP000019116"/>
    </source>
</evidence>
<organism evidence="2">
    <name type="scientific">Triticum aestivum</name>
    <name type="common">Wheat</name>
    <dbReference type="NCBI Taxonomy" id="4565"/>
    <lineage>
        <taxon>Eukaryota</taxon>
        <taxon>Viridiplantae</taxon>
        <taxon>Streptophyta</taxon>
        <taxon>Embryophyta</taxon>
        <taxon>Tracheophyta</taxon>
        <taxon>Spermatophyta</taxon>
        <taxon>Magnoliopsida</taxon>
        <taxon>Liliopsida</taxon>
        <taxon>Poales</taxon>
        <taxon>Poaceae</taxon>
        <taxon>BOP clade</taxon>
        <taxon>Pooideae</taxon>
        <taxon>Triticodae</taxon>
        <taxon>Triticeae</taxon>
        <taxon>Triticinae</taxon>
        <taxon>Triticum</taxon>
    </lineage>
</organism>
<dbReference type="InterPro" id="IPR005174">
    <property type="entry name" value="KIB1-4_b-propeller"/>
</dbReference>
<name>A0A077RXG8_WHEAT</name>
<evidence type="ECO:0000259" key="1">
    <source>
        <dbReference type="Pfam" id="PF03478"/>
    </source>
</evidence>
<dbReference type="HOGENOM" id="CLU_040241_2_0_1"/>
<proteinExistence type="predicted"/>
<protein>
    <recommendedName>
        <fullName evidence="1">KIB1-4 beta-propeller domain-containing protein</fullName>
    </recommendedName>
</protein>
<dbReference type="Gramene" id="TraesNOR3B03G01583340.1">
    <property type="protein sequence ID" value="TraesNOR3B03G01583340.1.CDS1"/>
    <property type="gene ID" value="TraesNOR3B03G01583340"/>
</dbReference>
<dbReference type="Gramene" id="TraesCS3B02G077700.1">
    <property type="protein sequence ID" value="TraesCS3B02G077700.1.cds1"/>
    <property type="gene ID" value="TraesCS3B02G077700"/>
</dbReference>
<feature type="domain" description="KIB1-4 beta-propeller" evidence="1">
    <location>
        <begin position="105"/>
        <end position="351"/>
    </location>
</feature>
<reference evidence="2" key="2">
    <citation type="submission" date="2018-10" db="UniProtKB">
        <authorList>
            <consortium name="EnsemblPlants"/>
        </authorList>
    </citation>
    <scope>IDENTIFICATION</scope>
</reference>
<dbReference type="OMA" id="MIKLYNI"/>
<dbReference type="PANTHER" id="PTHR33165">
    <property type="entry name" value="F-BOX DOMAIN CONTAINING PROTEIN-LIKE-RELATED"/>
    <property type="match status" value="1"/>
</dbReference>
<dbReference type="Gramene" id="TraesJAG3B03G01570030.1">
    <property type="protein sequence ID" value="TraesJAG3B03G01570030.1.CDS1"/>
    <property type="gene ID" value="TraesJAG3B03G01570030"/>
</dbReference>
<dbReference type="EnsemblPlants" id="TraesCS3B02G077700.1">
    <property type="protein sequence ID" value="TraesCS3B02G077700.1.cds1"/>
    <property type="gene ID" value="TraesCS3B02G077700"/>
</dbReference>
<accession>A0A077RXG8</accession>
<sequence>MSSSACRDHASAIADVASSAASSDDDVSPSPWSSLHADLVHLVGWQVLARDLLDYVRFRAVCAHWWSSTVAPRGHGIVDPRFHPKRWLLLPEGHGLHPPDGKKRFFNLSRGVFVRASLPLLINSYVLDSVDGLLLLQWKKQDTSAIWLLHPFTGDFVELPPTMSLVRANLDMSNGRRHVAFSGVTSMSVSIDGVVTVMIKLYNIPRVFFATTKDQQWSVSTWSLQGYSHTISSQGKLFVLDSPTTYGGEQHILQIDPPRLDHHVMSSYLLPPRLIATCPNDKIKGRFCMEECVLEILLIGHDANPLFEGRMLVNKVADLIMGKVVPVTSIGGNTLFTTIDHEICIKDDDVSVYVRENIAVSYLLLWATPLYVVGVSKIILLCTTTFLVAKGS</sequence>
<dbReference type="Proteomes" id="UP000019116">
    <property type="component" value="Chromosome 3B"/>
</dbReference>
<dbReference type="Gramene" id="TraesARI3B03G01584770.1">
    <property type="protein sequence ID" value="TraesARI3B03G01584770.1.CDS1"/>
    <property type="gene ID" value="TraesARI3B03G01584770"/>
</dbReference>
<dbReference type="OrthoDB" id="677464at2759"/>
<dbReference type="PANTHER" id="PTHR33165:SF105">
    <property type="entry name" value="DUF1618 DOMAIN-CONTAINING PROTEIN"/>
    <property type="match status" value="1"/>
</dbReference>